<sequence>MIHLEVDTNDEIVRIGQRLEKLAFEAPDVLRLSINAAARKVRKQLTEDVAEVYTIDDAILRDRSKGAPRLQTAKPGTIEAVIRSRGPVNDLMDFLVQPSSAGARAKVLRSGGMKPLERGGAPAFITQFSSGHRAIVQRQIGQTYSMDGARRRIERYGYPHKGQWPDLTRIKKLLGPAVPSMMANEQVQESARVLMYRTLEAEIDKRIAKALKANGGAK</sequence>
<accession>A0A9D1Q8G0</accession>
<proteinExistence type="predicted"/>
<name>A0A9D1Q8G0_9FIRM</name>
<evidence type="ECO:0000313" key="1">
    <source>
        <dbReference type="EMBL" id="HIW08393.1"/>
    </source>
</evidence>
<reference evidence="1" key="2">
    <citation type="submission" date="2021-04" db="EMBL/GenBank/DDBJ databases">
        <authorList>
            <person name="Gilroy R."/>
        </authorList>
    </citation>
    <scope>NUCLEOTIDE SEQUENCE</scope>
    <source>
        <strain evidence="1">ChiHcolR34-3080</strain>
    </source>
</reference>
<dbReference type="AlphaFoldDB" id="A0A9D1Q8G0"/>
<evidence type="ECO:0000313" key="2">
    <source>
        <dbReference type="Proteomes" id="UP000823933"/>
    </source>
</evidence>
<organism evidence="1 2">
    <name type="scientific">Candidatus Faecalibacterium intestinigallinarum</name>
    <dbReference type="NCBI Taxonomy" id="2838581"/>
    <lineage>
        <taxon>Bacteria</taxon>
        <taxon>Bacillati</taxon>
        <taxon>Bacillota</taxon>
        <taxon>Clostridia</taxon>
        <taxon>Eubacteriales</taxon>
        <taxon>Oscillospiraceae</taxon>
        <taxon>Faecalibacterium</taxon>
    </lineage>
</organism>
<reference evidence="1" key="1">
    <citation type="journal article" date="2021" name="PeerJ">
        <title>Extensive microbial diversity within the chicken gut microbiome revealed by metagenomics and culture.</title>
        <authorList>
            <person name="Gilroy R."/>
            <person name="Ravi A."/>
            <person name="Getino M."/>
            <person name="Pursley I."/>
            <person name="Horton D.L."/>
            <person name="Alikhan N.F."/>
            <person name="Baker D."/>
            <person name="Gharbi K."/>
            <person name="Hall N."/>
            <person name="Watson M."/>
            <person name="Adriaenssens E.M."/>
            <person name="Foster-Nyarko E."/>
            <person name="Jarju S."/>
            <person name="Secka A."/>
            <person name="Antonio M."/>
            <person name="Oren A."/>
            <person name="Chaudhuri R.R."/>
            <person name="La Ragione R."/>
            <person name="Hildebrand F."/>
            <person name="Pallen M.J."/>
        </authorList>
    </citation>
    <scope>NUCLEOTIDE SEQUENCE</scope>
    <source>
        <strain evidence="1">ChiHcolR34-3080</strain>
    </source>
</reference>
<dbReference type="EMBL" id="DXHQ01000037">
    <property type="protein sequence ID" value="HIW08393.1"/>
    <property type="molecule type" value="Genomic_DNA"/>
</dbReference>
<comment type="caution">
    <text evidence="1">The sequence shown here is derived from an EMBL/GenBank/DDBJ whole genome shotgun (WGS) entry which is preliminary data.</text>
</comment>
<gene>
    <name evidence="1" type="ORF">H9890_03195</name>
</gene>
<protein>
    <submittedName>
        <fullName evidence="1">Uncharacterized protein</fullName>
    </submittedName>
</protein>
<dbReference type="Proteomes" id="UP000823933">
    <property type="component" value="Unassembled WGS sequence"/>
</dbReference>